<sequence length="142" mass="15292">MGRPKAPCGTDSAYRRHLRNKEPIDDACREAHAAERRAARRSPADASPTFTPPSEPETVAEQPEGDDMKLIVDTLRTAFKTVAEKDPTKLAPIAREFRSAVEASQTDADVPKEKSLAEQLSEARAARAAARAARAPGQDASA</sequence>
<protein>
    <submittedName>
        <fullName evidence="2">Uncharacterized protein</fullName>
    </submittedName>
</protein>
<reference evidence="2 3" key="1">
    <citation type="submission" date="2020-08" db="EMBL/GenBank/DDBJ databases">
        <title>Sequencing the genomes of 1000 actinobacteria strains.</title>
        <authorList>
            <person name="Klenk H.-P."/>
        </authorList>
    </citation>
    <scope>NUCLEOTIDE SEQUENCE [LARGE SCALE GENOMIC DNA]</scope>
    <source>
        <strain evidence="2 3">DSM 20419</strain>
    </source>
</reference>
<evidence type="ECO:0000313" key="2">
    <source>
        <dbReference type="EMBL" id="MBB2956980.1"/>
    </source>
</evidence>
<proteinExistence type="predicted"/>
<dbReference type="AlphaFoldDB" id="A0A7W4UM37"/>
<dbReference type="EMBL" id="JACHWJ010000001">
    <property type="protein sequence ID" value="MBB2956980.1"/>
    <property type="molecule type" value="Genomic_DNA"/>
</dbReference>
<dbReference type="Proteomes" id="UP000545286">
    <property type="component" value="Unassembled WGS sequence"/>
</dbReference>
<feature type="region of interest" description="Disordered" evidence="1">
    <location>
        <begin position="1"/>
        <end position="67"/>
    </location>
</feature>
<comment type="caution">
    <text evidence="2">The sequence shown here is derived from an EMBL/GenBank/DDBJ whole genome shotgun (WGS) entry which is preliminary data.</text>
</comment>
<gene>
    <name evidence="2" type="ORF">FHX72_001092</name>
</gene>
<keyword evidence="3" id="KW-1185">Reference proteome</keyword>
<evidence type="ECO:0000313" key="3">
    <source>
        <dbReference type="Proteomes" id="UP000545286"/>
    </source>
</evidence>
<evidence type="ECO:0000256" key="1">
    <source>
        <dbReference type="SAM" id="MobiDB-lite"/>
    </source>
</evidence>
<accession>A0A7W4UM37</accession>
<organism evidence="2 3">
    <name type="scientific">Pseudoclavibacter helvolus</name>
    <dbReference type="NCBI Taxonomy" id="255205"/>
    <lineage>
        <taxon>Bacteria</taxon>
        <taxon>Bacillati</taxon>
        <taxon>Actinomycetota</taxon>
        <taxon>Actinomycetes</taxon>
        <taxon>Micrococcales</taxon>
        <taxon>Microbacteriaceae</taxon>
        <taxon>Pseudoclavibacter</taxon>
    </lineage>
</organism>
<feature type="compositionally biased region" description="Basic and acidic residues" evidence="1">
    <location>
        <begin position="20"/>
        <end position="37"/>
    </location>
</feature>
<dbReference type="RefSeq" id="WP_183623462.1">
    <property type="nucleotide sequence ID" value="NZ_JACHWJ010000001.1"/>
</dbReference>
<name>A0A7W4UM37_9MICO</name>